<protein>
    <submittedName>
        <fullName evidence="2">Uncharacterized protein</fullName>
    </submittedName>
</protein>
<sequence>MPFCLLIRKLTTLLINKQWLRQRELERISAYSTQDAATSAKGSLKWAKVSGIAAVVVILVSLLFFLVQRADSNATDAKVKALEQRIQTLEKRLNAQVQ</sequence>
<gene>
    <name evidence="2" type="ORF">BXP70_27165</name>
</gene>
<proteinExistence type="predicted"/>
<name>A0A243W653_9BACT</name>
<evidence type="ECO:0000313" key="3">
    <source>
        <dbReference type="Proteomes" id="UP000194873"/>
    </source>
</evidence>
<accession>A0A243W653</accession>
<evidence type="ECO:0000256" key="1">
    <source>
        <dbReference type="SAM" id="Phobius"/>
    </source>
</evidence>
<organism evidence="2 3">
    <name type="scientific">Hymenobacter crusticola</name>
    <dbReference type="NCBI Taxonomy" id="1770526"/>
    <lineage>
        <taxon>Bacteria</taxon>
        <taxon>Pseudomonadati</taxon>
        <taxon>Bacteroidota</taxon>
        <taxon>Cytophagia</taxon>
        <taxon>Cytophagales</taxon>
        <taxon>Hymenobacteraceae</taxon>
        <taxon>Hymenobacter</taxon>
    </lineage>
</organism>
<keyword evidence="1" id="KW-1133">Transmembrane helix</keyword>
<keyword evidence="1" id="KW-0472">Membrane</keyword>
<keyword evidence="3" id="KW-1185">Reference proteome</keyword>
<reference evidence="2 3" key="1">
    <citation type="submission" date="2017-01" db="EMBL/GenBank/DDBJ databases">
        <title>A new Hymenobacter.</title>
        <authorList>
            <person name="Liang Y."/>
            <person name="Feng F."/>
        </authorList>
    </citation>
    <scope>NUCLEOTIDE SEQUENCE [LARGE SCALE GENOMIC DNA]</scope>
    <source>
        <strain evidence="2">MIMBbqt21</strain>
    </source>
</reference>
<evidence type="ECO:0000313" key="2">
    <source>
        <dbReference type="EMBL" id="OUJ68987.1"/>
    </source>
</evidence>
<feature type="transmembrane region" description="Helical" evidence="1">
    <location>
        <begin position="49"/>
        <end position="67"/>
    </location>
</feature>
<dbReference type="Proteomes" id="UP000194873">
    <property type="component" value="Unassembled WGS sequence"/>
</dbReference>
<dbReference type="AlphaFoldDB" id="A0A243W653"/>
<keyword evidence="1" id="KW-0812">Transmembrane</keyword>
<dbReference type="EMBL" id="MTSE01000040">
    <property type="protein sequence ID" value="OUJ68987.1"/>
    <property type="molecule type" value="Genomic_DNA"/>
</dbReference>
<comment type="caution">
    <text evidence="2">The sequence shown here is derived from an EMBL/GenBank/DDBJ whole genome shotgun (WGS) entry which is preliminary data.</text>
</comment>